<feature type="domain" description="Transcriptional coactivator p15 (PC4) C-terminal" evidence="1">
    <location>
        <begin position="33"/>
        <end position="81"/>
    </location>
</feature>
<evidence type="ECO:0000313" key="2">
    <source>
        <dbReference type="EMBL" id="MBB3772041.1"/>
    </source>
</evidence>
<dbReference type="GO" id="GO:0003677">
    <property type="term" value="F:DNA binding"/>
    <property type="evidence" value="ECO:0007669"/>
    <property type="project" value="InterPro"/>
</dbReference>
<gene>
    <name evidence="2" type="ORF">FHS55_002650</name>
</gene>
<protein>
    <recommendedName>
        <fullName evidence="1">Transcriptional coactivator p15 (PC4) C-terminal domain-containing protein</fullName>
    </recommendedName>
</protein>
<reference evidence="2 3" key="1">
    <citation type="submission" date="2020-08" db="EMBL/GenBank/DDBJ databases">
        <title>Genomic Encyclopedia of Type Strains, Phase IV (KMG-IV): sequencing the most valuable type-strain genomes for metagenomic binning, comparative biology and taxonomic classification.</title>
        <authorList>
            <person name="Goeker M."/>
        </authorList>
    </citation>
    <scope>NUCLEOTIDE SEQUENCE [LARGE SCALE GENOMIC DNA]</scope>
    <source>
        <strain evidence="2 3">DSM 5895</strain>
    </source>
</reference>
<name>A0A839ZBE2_9HYPH</name>
<dbReference type="RefSeq" id="WP_183190186.1">
    <property type="nucleotide sequence ID" value="NZ_JACICD010000004.1"/>
</dbReference>
<dbReference type="Gene3D" id="2.30.31.10">
    <property type="entry name" value="Transcriptional Coactivator Pc4, Chain A"/>
    <property type="match status" value="1"/>
</dbReference>
<accession>A0A839ZBE2</accession>
<evidence type="ECO:0000313" key="3">
    <source>
        <dbReference type="Proteomes" id="UP000533469"/>
    </source>
</evidence>
<keyword evidence="3" id="KW-1185">Reference proteome</keyword>
<dbReference type="Pfam" id="PF02229">
    <property type="entry name" value="PC4"/>
    <property type="match status" value="1"/>
</dbReference>
<proteinExistence type="predicted"/>
<organism evidence="2 3">
    <name type="scientific">Ancylobacter tetraedralis</name>
    <dbReference type="NCBI Taxonomy" id="217068"/>
    <lineage>
        <taxon>Bacteria</taxon>
        <taxon>Pseudomonadati</taxon>
        <taxon>Pseudomonadota</taxon>
        <taxon>Alphaproteobacteria</taxon>
        <taxon>Hyphomicrobiales</taxon>
        <taxon>Xanthobacteraceae</taxon>
        <taxon>Ancylobacter</taxon>
    </lineage>
</organism>
<comment type="caution">
    <text evidence="2">The sequence shown here is derived from an EMBL/GenBank/DDBJ whole genome shotgun (WGS) entry which is preliminary data.</text>
</comment>
<dbReference type="GO" id="GO:0006355">
    <property type="term" value="P:regulation of DNA-templated transcription"/>
    <property type="evidence" value="ECO:0007669"/>
    <property type="project" value="InterPro"/>
</dbReference>
<dbReference type="Proteomes" id="UP000533469">
    <property type="component" value="Unassembled WGS sequence"/>
</dbReference>
<dbReference type="InterPro" id="IPR003173">
    <property type="entry name" value="PC4_C"/>
</dbReference>
<sequence>MRTSRTNTRRGERNIQADGVAFSEVELGCFAKNSTSHIRVLLTEYKGHSLVDIREWTRGSRSWFPSKSGTSIRVELLPELYAAIEEGLRKAVALGLLDLDDPRTEGRDIDRGASS</sequence>
<dbReference type="InterPro" id="IPR009044">
    <property type="entry name" value="ssDNA-bd_transcriptional_reg"/>
</dbReference>
<dbReference type="AlphaFoldDB" id="A0A839ZBE2"/>
<dbReference type="EMBL" id="JACICD010000004">
    <property type="protein sequence ID" value="MBB3772041.1"/>
    <property type="molecule type" value="Genomic_DNA"/>
</dbReference>
<dbReference type="SUPFAM" id="SSF54447">
    <property type="entry name" value="ssDNA-binding transcriptional regulator domain"/>
    <property type="match status" value="1"/>
</dbReference>
<evidence type="ECO:0000259" key="1">
    <source>
        <dbReference type="Pfam" id="PF02229"/>
    </source>
</evidence>